<evidence type="ECO:0000259" key="2">
    <source>
        <dbReference type="Pfam" id="PF07364"/>
    </source>
</evidence>
<evidence type="ECO:0000259" key="1">
    <source>
        <dbReference type="Pfam" id="PF07171"/>
    </source>
</evidence>
<gene>
    <name evidence="3" type="ORF">MicloDRAFT_00011120</name>
</gene>
<feature type="domain" description="Microcystin LR degradation protein MlrC C-terminal" evidence="1">
    <location>
        <begin position="301"/>
        <end position="472"/>
    </location>
</feature>
<dbReference type="InterPro" id="IPR015995">
    <property type="entry name" value="MlrC_N"/>
</dbReference>
<dbReference type="eggNOG" id="COG5476">
    <property type="taxonomic scope" value="Bacteria"/>
</dbReference>
<dbReference type="Pfam" id="PF07171">
    <property type="entry name" value="MlrC_C"/>
    <property type="match status" value="1"/>
</dbReference>
<protein>
    <submittedName>
        <fullName evidence="3">Uncharacterized protein</fullName>
    </submittedName>
</protein>
<dbReference type="Proteomes" id="UP000003947">
    <property type="component" value="Unassembled WGS sequence"/>
</dbReference>
<keyword evidence="4" id="KW-1185">Reference proteome</keyword>
<dbReference type="AlphaFoldDB" id="I4Z265"/>
<accession>I4Z265</accession>
<dbReference type="OrthoDB" id="9782658at2"/>
<name>I4Z265_9HYPH</name>
<dbReference type="PATRIC" id="fig|864069.3.peg.1235"/>
<proteinExistence type="predicted"/>
<evidence type="ECO:0000313" key="4">
    <source>
        <dbReference type="Proteomes" id="UP000003947"/>
    </source>
</evidence>
<dbReference type="RefSeq" id="WP_009489790.1">
    <property type="nucleotide sequence ID" value="NZ_CP141050.1"/>
</dbReference>
<dbReference type="InterPro" id="IPR010799">
    <property type="entry name" value="MlrC_C"/>
</dbReference>
<dbReference type="Pfam" id="PF07364">
    <property type="entry name" value="DUF1485"/>
    <property type="match status" value="1"/>
</dbReference>
<dbReference type="EMBL" id="JH660639">
    <property type="protein sequence ID" value="EIM30307.1"/>
    <property type="molecule type" value="Genomic_DNA"/>
</dbReference>
<dbReference type="HOGENOM" id="CLU_028172_2_0_5"/>
<evidence type="ECO:0000313" key="3">
    <source>
        <dbReference type="EMBL" id="EIM30307.1"/>
    </source>
</evidence>
<organism evidence="3 4">
    <name type="scientific">Microvirga lotononidis</name>
    <dbReference type="NCBI Taxonomy" id="864069"/>
    <lineage>
        <taxon>Bacteria</taxon>
        <taxon>Pseudomonadati</taxon>
        <taxon>Pseudomonadota</taxon>
        <taxon>Alphaproteobacteria</taxon>
        <taxon>Hyphomicrobiales</taxon>
        <taxon>Methylobacteriaceae</taxon>
        <taxon>Microvirga</taxon>
    </lineage>
</organism>
<feature type="domain" description="Microcystin LR degradation protein MlrC N-terminal" evidence="2">
    <location>
        <begin position="5"/>
        <end position="288"/>
    </location>
</feature>
<sequence>MSSKRVALIGFRHEAMISCPFLTDPSTTQIHRGGEMRQVSYSPVSGALARLDEEEGFEAVPLLIARTLPGGPFERSFYEAIKSESLVLLKEQGPFDGIVVLNHGAAEVDGFNIHGDTDYILAIRALIGPEAPIAVPFDMHGQVTPEILDAITVLSCLRTAPHRDYFETSYRAADQLIRVMKEGLSPKKAAVRIPILIPGEMAMTAYSPTKELFAKLAEYDARPGVMEAHLFIGFGWNDRPWAGMEVVVVSEGDQELAVRYAKELAEEVWAHRKGFALYMETAGVREGLVRAAEADCGPVYLSDSGDNVTAGAGGDLTFVLQEALDLGLSDIVVGGIYAPDIVEACRNGRAGSQVRLDLGRHVTATQKPRSVDAIIEAYGESLDTSSYPDLRGSQAPWCRVRIDGVIATFHAARVGLTGLGHFKAMGISPTEHKIYVVKLGYLHPQIEDVAHRHICLISEGLGDLDYRRLPYSQVIRPVYPLDADMEWSAELGLFSVERSRLST</sequence>
<reference evidence="3 4" key="1">
    <citation type="submission" date="2012-02" db="EMBL/GenBank/DDBJ databases">
        <title>Improved High-Quality Draft sequence of Microvirga sp. WSM3557.</title>
        <authorList>
            <consortium name="US DOE Joint Genome Institute"/>
            <person name="Lucas S."/>
            <person name="Han J."/>
            <person name="Lapidus A."/>
            <person name="Cheng J.-F."/>
            <person name="Goodwin L."/>
            <person name="Pitluck S."/>
            <person name="Peters L."/>
            <person name="Zhang X."/>
            <person name="Detter J.C."/>
            <person name="Han C."/>
            <person name="Tapia R."/>
            <person name="Land M."/>
            <person name="Hauser L."/>
            <person name="Kyrpides N."/>
            <person name="Ivanova N."/>
            <person name="Pagani I."/>
            <person name="Brau L."/>
            <person name="Yates R."/>
            <person name="O'Hara G."/>
            <person name="Rui T."/>
            <person name="Howieson J."/>
            <person name="Reeve W."/>
            <person name="Woyke T."/>
        </authorList>
    </citation>
    <scope>NUCLEOTIDE SEQUENCE [LARGE SCALE GENOMIC DNA]</scope>
    <source>
        <strain evidence="3 4">WSM3557</strain>
    </source>
</reference>